<dbReference type="EMBL" id="JANQDX010000013">
    <property type="protein sequence ID" value="KAL0913634.1"/>
    <property type="molecule type" value="Genomic_DNA"/>
</dbReference>
<name>A0ABD0ULM9_DENTH</name>
<organism evidence="2 3">
    <name type="scientific">Dendrobium thyrsiflorum</name>
    <name type="common">Pinecone-like raceme dendrobium</name>
    <name type="synonym">Orchid</name>
    <dbReference type="NCBI Taxonomy" id="117978"/>
    <lineage>
        <taxon>Eukaryota</taxon>
        <taxon>Viridiplantae</taxon>
        <taxon>Streptophyta</taxon>
        <taxon>Embryophyta</taxon>
        <taxon>Tracheophyta</taxon>
        <taxon>Spermatophyta</taxon>
        <taxon>Magnoliopsida</taxon>
        <taxon>Liliopsida</taxon>
        <taxon>Asparagales</taxon>
        <taxon>Orchidaceae</taxon>
        <taxon>Epidendroideae</taxon>
        <taxon>Malaxideae</taxon>
        <taxon>Dendrobiinae</taxon>
        <taxon>Dendrobium</taxon>
    </lineage>
</organism>
<reference evidence="2 3" key="1">
    <citation type="journal article" date="2024" name="Plant Biotechnol. J.">
        <title>Dendrobium thyrsiflorum genome and its molecular insights into genes involved in important horticultural traits.</title>
        <authorList>
            <person name="Chen B."/>
            <person name="Wang J.Y."/>
            <person name="Zheng P.J."/>
            <person name="Li K.L."/>
            <person name="Liang Y.M."/>
            <person name="Chen X.F."/>
            <person name="Zhang C."/>
            <person name="Zhao X."/>
            <person name="He X."/>
            <person name="Zhang G.Q."/>
            <person name="Liu Z.J."/>
            <person name="Xu Q."/>
        </authorList>
    </citation>
    <scope>NUCLEOTIDE SEQUENCE [LARGE SCALE GENOMIC DNA]</scope>
    <source>
        <strain evidence="2">GZMU011</strain>
    </source>
</reference>
<evidence type="ECO:0000313" key="2">
    <source>
        <dbReference type="EMBL" id="KAL0913634.1"/>
    </source>
</evidence>
<feature type="region of interest" description="Disordered" evidence="1">
    <location>
        <begin position="101"/>
        <end position="124"/>
    </location>
</feature>
<evidence type="ECO:0000313" key="3">
    <source>
        <dbReference type="Proteomes" id="UP001552299"/>
    </source>
</evidence>
<gene>
    <name evidence="2" type="ORF">M5K25_017112</name>
</gene>
<proteinExistence type="predicted"/>
<dbReference type="AlphaFoldDB" id="A0ABD0ULM9"/>
<comment type="caution">
    <text evidence="2">The sequence shown here is derived from an EMBL/GenBank/DDBJ whole genome shotgun (WGS) entry which is preliminary data.</text>
</comment>
<accession>A0ABD0ULM9</accession>
<dbReference type="Proteomes" id="UP001552299">
    <property type="component" value="Unassembled WGS sequence"/>
</dbReference>
<evidence type="ECO:0000256" key="1">
    <source>
        <dbReference type="SAM" id="MobiDB-lite"/>
    </source>
</evidence>
<sequence length="180" mass="20726">MAKFTRKEIKIADILLELVDLIPRFDRRNPRLAFPNWNLMKRSRCLPRRSFFAMAGLPISRPNSCFLHLDYMAPSPSSISPSKGRKDGIIIDLNKNPEDVFTSKELDPSPSEKPLRSPHKGFTEQSFIDVNGRNSDDRVIVNGDKFEVDITMNVQSSKPILEKKRKREESMILSRKVKKI</sequence>
<keyword evidence="3" id="KW-1185">Reference proteome</keyword>
<protein>
    <submittedName>
        <fullName evidence="2">Uncharacterized protein</fullName>
    </submittedName>
</protein>